<gene>
    <name evidence="2" type="ORF">SERIO_v1c11250</name>
</gene>
<organism evidence="2 3">
    <name type="scientific">Spiroplasma eriocheiris</name>
    <dbReference type="NCBI Taxonomy" id="315358"/>
    <lineage>
        <taxon>Bacteria</taxon>
        <taxon>Bacillati</taxon>
        <taxon>Mycoplasmatota</taxon>
        <taxon>Mollicutes</taxon>
        <taxon>Entomoplasmatales</taxon>
        <taxon>Spiroplasmataceae</taxon>
        <taxon>Spiroplasma</taxon>
    </lineage>
</organism>
<sequence>MNKKYLWFGIFIAILSLVAIIIGGISLSKINKSKISDYKTFENWDHSVVFCNANIWKHTGSSTPSGVSLYCSVDKTDASDVLWDGVYPDKYFD</sequence>
<dbReference type="EMBL" id="CP011856">
    <property type="protein sequence ID" value="AKM54678.1"/>
    <property type="molecule type" value="Genomic_DNA"/>
</dbReference>
<name>A0A0H3XIG5_9MOLU</name>
<dbReference type="KEGG" id="seri:SERIO_v1c11250"/>
<keyword evidence="1" id="KW-0472">Membrane</keyword>
<protein>
    <submittedName>
        <fullName evidence="2">Uncharacterized protein</fullName>
    </submittedName>
</protein>
<dbReference type="AlphaFoldDB" id="A0A0H3XIG5"/>
<reference evidence="2 3" key="1">
    <citation type="journal article" date="2015" name="Genome Biol. Evol.">
        <title>Found and Lost: The Fates of Horizontally Acquired Genes in Arthropod-Symbiotic Spiroplasma.</title>
        <authorList>
            <person name="Lo W.S."/>
            <person name="Gasparich G.E."/>
            <person name="Kuo C.H."/>
        </authorList>
    </citation>
    <scope>NUCLEOTIDE SEQUENCE [LARGE SCALE GENOMIC DNA]</scope>
    <source>
        <strain evidence="3">TDA-040725-5</strain>
    </source>
</reference>
<keyword evidence="3" id="KW-1185">Reference proteome</keyword>
<reference evidence="3" key="2">
    <citation type="submission" date="2015-06" db="EMBL/GenBank/DDBJ databases">
        <title>Complete genome sequence of Spiroplasma eriocheiris TDA-040725-5 (DSM 21848).</title>
        <authorList>
            <person name="Lo W.-S."/>
            <person name="Kuo C.-H."/>
        </authorList>
    </citation>
    <scope>NUCLEOTIDE SEQUENCE [LARGE SCALE GENOMIC DNA]</scope>
    <source>
        <strain evidence="3">TDA-040725-5</strain>
    </source>
</reference>
<evidence type="ECO:0000256" key="1">
    <source>
        <dbReference type="SAM" id="Phobius"/>
    </source>
</evidence>
<keyword evidence="1" id="KW-0812">Transmembrane</keyword>
<keyword evidence="1" id="KW-1133">Transmembrane helix</keyword>
<evidence type="ECO:0000313" key="3">
    <source>
        <dbReference type="Proteomes" id="UP000035661"/>
    </source>
</evidence>
<dbReference type="RefSeq" id="WP_047791859.1">
    <property type="nucleotide sequence ID" value="NZ_CP011856.1"/>
</dbReference>
<dbReference type="STRING" id="315358.SERIO_v1c11250"/>
<feature type="transmembrane region" description="Helical" evidence="1">
    <location>
        <begin position="6"/>
        <end position="27"/>
    </location>
</feature>
<evidence type="ECO:0000313" key="2">
    <source>
        <dbReference type="EMBL" id="AKM54678.1"/>
    </source>
</evidence>
<dbReference type="PATRIC" id="fig|743698.3.peg.1136"/>
<proteinExistence type="predicted"/>
<dbReference type="Proteomes" id="UP000035661">
    <property type="component" value="Chromosome"/>
</dbReference>
<accession>A0A0H3XIG5</accession>